<dbReference type="OrthoDB" id="10266980at2759"/>
<gene>
    <name evidence="9" type="ORF">MENT_LOCUS2797</name>
</gene>
<feature type="transmembrane region" description="Helical" evidence="7">
    <location>
        <begin position="171"/>
        <end position="188"/>
    </location>
</feature>
<feature type="domain" description="TLC" evidence="8">
    <location>
        <begin position="73"/>
        <end position="265"/>
    </location>
</feature>
<keyword evidence="2 5" id="KW-0812">Transmembrane</keyword>
<reference evidence="9 10" key="1">
    <citation type="submission" date="2020-08" db="EMBL/GenBank/DDBJ databases">
        <authorList>
            <person name="Koutsovoulos G."/>
            <person name="Danchin GJ E."/>
        </authorList>
    </citation>
    <scope>NUCLEOTIDE SEQUENCE [LARGE SCALE GENOMIC DNA]</scope>
</reference>
<dbReference type="PANTHER" id="PTHR13439:SF70">
    <property type="entry name" value="TLC DOMAIN-CONTAINING PROTEIN-RELATED"/>
    <property type="match status" value="1"/>
</dbReference>
<feature type="compositionally biased region" description="Acidic residues" evidence="6">
    <location>
        <begin position="311"/>
        <end position="329"/>
    </location>
</feature>
<proteinExistence type="predicted"/>
<feature type="transmembrane region" description="Helical" evidence="7">
    <location>
        <begin position="12"/>
        <end position="37"/>
    </location>
</feature>
<feature type="transmembrane region" description="Helical" evidence="7">
    <location>
        <begin position="82"/>
        <end position="100"/>
    </location>
</feature>
<name>A0A6V7TPE7_MELEN</name>
<dbReference type="Pfam" id="PF03798">
    <property type="entry name" value="TRAM_LAG1_CLN8"/>
    <property type="match status" value="1"/>
</dbReference>
<feature type="region of interest" description="Disordered" evidence="6">
    <location>
        <begin position="285"/>
        <end position="365"/>
    </location>
</feature>
<dbReference type="AlphaFoldDB" id="A0A6V7TPE7"/>
<comment type="caution">
    <text evidence="9">The sequence shown here is derived from an EMBL/GenBank/DDBJ whole genome shotgun (WGS) entry which is preliminary data.</text>
</comment>
<evidence type="ECO:0000256" key="3">
    <source>
        <dbReference type="ARBA" id="ARBA00022989"/>
    </source>
</evidence>
<feature type="transmembrane region" description="Helical" evidence="7">
    <location>
        <begin position="209"/>
        <end position="234"/>
    </location>
</feature>
<feature type="transmembrane region" description="Helical" evidence="7">
    <location>
        <begin position="246"/>
        <end position="268"/>
    </location>
</feature>
<dbReference type="GO" id="GO:0055091">
    <property type="term" value="P:phospholipid homeostasis"/>
    <property type="evidence" value="ECO:0007669"/>
    <property type="project" value="TreeGrafter"/>
</dbReference>
<dbReference type="GO" id="GO:0007009">
    <property type="term" value="P:plasma membrane organization"/>
    <property type="evidence" value="ECO:0007669"/>
    <property type="project" value="TreeGrafter"/>
</dbReference>
<evidence type="ECO:0000259" key="8">
    <source>
        <dbReference type="PROSITE" id="PS50922"/>
    </source>
</evidence>
<dbReference type="GO" id="GO:0071709">
    <property type="term" value="P:membrane assembly"/>
    <property type="evidence" value="ECO:0007669"/>
    <property type="project" value="TreeGrafter"/>
</dbReference>
<evidence type="ECO:0000256" key="7">
    <source>
        <dbReference type="SAM" id="Phobius"/>
    </source>
</evidence>
<keyword evidence="3 7" id="KW-1133">Transmembrane helix</keyword>
<evidence type="ECO:0000256" key="6">
    <source>
        <dbReference type="SAM" id="MobiDB-lite"/>
    </source>
</evidence>
<dbReference type="SMART" id="SM00724">
    <property type="entry name" value="TLC"/>
    <property type="match status" value="1"/>
</dbReference>
<organism evidence="9 10">
    <name type="scientific">Meloidogyne enterolobii</name>
    <name type="common">Root-knot nematode worm</name>
    <name type="synonym">Meloidogyne mayaguensis</name>
    <dbReference type="NCBI Taxonomy" id="390850"/>
    <lineage>
        <taxon>Eukaryota</taxon>
        <taxon>Metazoa</taxon>
        <taxon>Ecdysozoa</taxon>
        <taxon>Nematoda</taxon>
        <taxon>Chromadorea</taxon>
        <taxon>Rhabditida</taxon>
        <taxon>Tylenchina</taxon>
        <taxon>Tylenchomorpha</taxon>
        <taxon>Tylenchoidea</taxon>
        <taxon>Meloidogynidae</taxon>
        <taxon>Meloidogyninae</taxon>
        <taxon>Meloidogyne</taxon>
    </lineage>
</organism>
<dbReference type="Proteomes" id="UP000580250">
    <property type="component" value="Unassembled WGS sequence"/>
</dbReference>
<evidence type="ECO:0000256" key="5">
    <source>
        <dbReference type="PROSITE-ProRule" id="PRU00205"/>
    </source>
</evidence>
<evidence type="ECO:0000313" key="9">
    <source>
        <dbReference type="EMBL" id="CAD2130002.1"/>
    </source>
</evidence>
<dbReference type="InterPro" id="IPR050846">
    <property type="entry name" value="TLCD"/>
</dbReference>
<dbReference type="EMBL" id="CAJEWN010000009">
    <property type="protein sequence ID" value="CAD2130002.1"/>
    <property type="molecule type" value="Genomic_DNA"/>
</dbReference>
<evidence type="ECO:0000313" key="10">
    <source>
        <dbReference type="Proteomes" id="UP000580250"/>
    </source>
</evidence>
<protein>
    <recommendedName>
        <fullName evidence="8">TLC domain-containing protein</fullName>
    </recommendedName>
</protein>
<comment type="subcellular location">
    <subcellularLocation>
        <location evidence="1">Membrane</location>
        <topology evidence="1">Multi-pass membrane protein</topology>
    </subcellularLocation>
</comment>
<dbReference type="PANTHER" id="PTHR13439">
    <property type="entry name" value="CT120 PROTEIN"/>
    <property type="match status" value="1"/>
</dbReference>
<evidence type="ECO:0000256" key="2">
    <source>
        <dbReference type="ARBA" id="ARBA00022692"/>
    </source>
</evidence>
<dbReference type="GO" id="GO:0097035">
    <property type="term" value="P:regulation of membrane lipid distribution"/>
    <property type="evidence" value="ECO:0007669"/>
    <property type="project" value="TreeGrafter"/>
</dbReference>
<evidence type="ECO:0000256" key="1">
    <source>
        <dbReference type="ARBA" id="ARBA00004141"/>
    </source>
</evidence>
<dbReference type="InterPro" id="IPR006634">
    <property type="entry name" value="TLC-dom"/>
</dbReference>
<accession>A0A6V7TPE7</accession>
<keyword evidence="4 5" id="KW-0472">Membrane</keyword>
<sequence length="365" mass="42156">MDLSKGYLWDKLWMPFLIALSSFFFFRLLQFIVRWYLFGKWTFRTFSYFKIRTFRRNRNKNMDSKSLQLVPPNKKWRISNEIVSLFHSVLSGLWALYILVNIEEYIHNEKSTLITVRTKSAEYLVLMSFGYLVHDFIDLVVNERSARIIELLFHHVVVLTGFTVTHITGQFLYIVVIGLLMEVNSIFLHTRSLMNLYRQKKNSTAFKIVAMLNISTFVLFRLAVSAALIGWLFYHYVSGLVQWHLQVINSILVFSLTTTNCVLFYRVLAADGLLGANRARAADLKDKRHETAAQNADPGHGTTTQQKDDKADETDPSSNDEDEEGTSDESDNKKFGGNNQPRPNYIEVPTHPTSSQEVFIVNVEN</sequence>
<dbReference type="PROSITE" id="PS50922">
    <property type="entry name" value="TLC"/>
    <property type="match status" value="1"/>
</dbReference>
<evidence type="ECO:0000256" key="4">
    <source>
        <dbReference type="ARBA" id="ARBA00023136"/>
    </source>
</evidence>
<dbReference type="GO" id="GO:0005886">
    <property type="term" value="C:plasma membrane"/>
    <property type="evidence" value="ECO:0007669"/>
    <property type="project" value="TreeGrafter"/>
</dbReference>